<evidence type="ECO:0000256" key="1">
    <source>
        <dbReference type="SAM" id="MobiDB-lite"/>
    </source>
</evidence>
<dbReference type="Gene3D" id="3.40.50.2000">
    <property type="entry name" value="Glycogen Phosphorylase B"/>
    <property type="match status" value="2"/>
</dbReference>
<evidence type="ECO:0000259" key="2">
    <source>
        <dbReference type="Pfam" id="PF13439"/>
    </source>
</evidence>
<dbReference type="CDD" id="cd03801">
    <property type="entry name" value="GT4_PimA-like"/>
    <property type="match status" value="1"/>
</dbReference>
<dbReference type="PANTHER" id="PTHR46401">
    <property type="entry name" value="GLYCOSYLTRANSFERASE WBBK-RELATED"/>
    <property type="match status" value="1"/>
</dbReference>
<organism evidence="3">
    <name type="scientific">uncultured Chloroflexota bacterium</name>
    <dbReference type="NCBI Taxonomy" id="166587"/>
    <lineage>
        <taxon>Bacteria</taxon>
        <taxon>Bacillati</taxon>
        <taxon>Chloroflexota</taxon>
        <taxon>environmental samples</taxon>
    </lineage>
</organism>
<sequence>MRDRVSDPLRVLLVTDAVGGVWDSCLALAQALGHSGQAKVLLAVVGPPPAESQVAAARAVPGLALRQLDGRLEWMEGGRDWLERHRAAAGALAAEWRADLVHVNQLGLAGVGEALGRTSGAGGGQGGRRPPVLLGVHSDLVTWWTWVKDGGEAPRTLPDYLRWQLDLARHALQQADAVVCPSGFLAGEITRHYQLDRTPHVVHNAVALPVDSVNADDETQEVGRQDDLAVTVAGRAWDEAKNVKLVAEALRLCRRPWRLEVAGEVVEPGRPPSAMPAAPGLSYSGFLDKHALASLLGRAALCIAPASYDPFGLGPAEAALAGCAVVANDIPSYREVWGPAALYFERNTPGALAALLERLSGDRPTVTHYATLAHARVRARYTHERMAAAYLGLYRELLGATRSGGARSTEQLVEPLAAVASAPRPLPRPDALHQTPTP</sequence>
<dbReference type="GO" id="GO:0016757">
    <property type="term" value="F:glycosyltransferase activity"/>
    <property type="evidence" value="ECO:0007669"/>
    <property type="project" value="TreeGrafter"/>
</dbReference>
<evidence type="ECO:0000313" key="3">
    <source>
        <dbReference type="EMBL" id="CAA9267503.1"/>
    </source>
</evidence>
<feature type="domain" description="Glycosyltransferase subfamily 4-like N-terminal" evidence="2">
    <location>
        <begin position="18"/>
        <end position="206"/>
    </location>
</feature>
<dbReference type="Pfam" id="PF13692">
    <property type="entry name" value="Glyco_trans_1_4"/>
    <property type="match status" value="1"/>
</dbReference>
<gene>
    <name evidence="3" type="ORF">AVDCRST_MAG77-3737</name>
</gene>
<dbReference type="PANTHER" id="PTHR46401:SF8">
    <property type="entry name" value="BLL6006 PROTEIN"/>
    <property type="match status" value="1"/>
</dbReference>
<accession>A0A6J4J4E1</accession>
<dbReference type="AlphaFoldDB" id="A0A6J4J4E1"/>
<dbReference type="EMBL" id="CADCTC010000170">
    <property type="protein sequence ID" value="CAA9267503.1"/>
    <property type="molecule type" value="Genomic_DNA"/>
</dbReference>
<proteinExistence type="predicted"/>
<protein>
    <recommendedName>
        <fullName evidence="2">Glycosyltransferase subfamily 4-like N-terminal domain-containing protein</fullName>
    </recommendedName>
</protein>
<feature type="region of interest" description="Disordered" evidence="1">
    <location>
        <begin position="416"/>
        <end position="438"/>
    </location>
</feature>
<name>A0A6J4J4E1_9CHLR</name>
<dbReference type="SUPFAM" id="SSF53756">
    <property type="entry name" value="UDP-Glycosyltransferase/glycogen phosphorylase"/>
    <property type="match status" value="1"/>
</dbReference>
<reference evidence="3" key="1">
    <citation type="submission" date="2020-02" db="EMBL/GenBank/DDBJ databases">
        <authorList>
            <person name="Meier V. D."/>
        </authorList>
    </citation>
    <scope>NUCLEOTIDE SEQUENCE</scope>
    <source>
        <strain evidence="3">AVDCRST_MAG77</strain>
    </source>
</reference>
<dbReference type="InterPro" id="IPR028098">
    <property type="entry name" value="Glyco_trans_4-like_N"/>
</dbReference>
<dbReference type="Pfam" id="PF13439">
    <property type="entry name" value="Glyco_transf_4"/>
    <property type="match status" value="1"/>
</dbReference>